<evidence type="ECO:0000313" key="6">
    <source>
        <dbReference type="EMBL" id="RMI31095.1"/>
    </source>
</evidence>
<keyword evidence="1" id="KW-0547">Nucleotide-binding</keyword>
<keyword evidence="7" id="KW-1185">Reference proteome</keyword>
<sequence length="372" mass="37605">MTDSLSAVRRPTALPKKDALVGLADDPEIRITAHVYERVFGVPPATLRRAPGGLTLLGGPQPPPPEDDPPPTTGAATAEPDLVPSAARDSVVPASRAEAPADLVGATAQGDPALAVALAWGTIVAAGPNPDGGVDLYSMNRHTDRCTSLDDVPEWAAPAVEALRAHADPPPPARMVVDRELPAETGLLSGAETVCAAAMALGDLHGPPAAPAPSAASPEYLAALHSRAGHALLLTPSGPEQIPFDLPAAGLRLLIIDVGGTERALPGAAVVASDPGPDVVERAAEALRAGYPAGLGPLLTEAHVPGRPTLDLALSAARDAGALGGRALGRCAVALVPQAVVSRVRAEVIARLEGETARPPRFLTAVASGRPS</sequence>
<dbReference type="RefSeq" id="WP_122200125.1">
    <property type="nucleotide sequence ID" value="NZ_JBHSKC010000005.1"/>
</dbReference>
<dbReference type="InterPro" id="IPR006204">
    <property type="entry name" value="GHMP_kinase_N_dom"/>
</dbReference>
<dbReference type="OrthoDB" id="3471912at2"/>
<dbReference type="AlphaFoldDB" id="A0A3M2L5F3"/>
<dbReference type="GO" id="GO:0005524">
    <property type="term" value="F:ATP binding"/>
    <property type="evidence" value="ECO:0007669"/>
    <property type="project" value="UniProtKB-KW"/>
</dbReference>
<feature type="compositionally biased region" description="Low complexity" evidence="4">
    <location>
        <begin position="46"/>
        <end position="59"/>
    </location>
</feature>
<evidence type="ECO:0000256" key="2">
    <source>
        <dbReference type="ARBA" id="ARBA00022777"/>
    </source>
</evidence>
<dbReference type="Proteomes" id="UP000282674">
    <property type="component" value="Unassembled WGS sequence"/>
</dbReference>
<dbReference type="SUPFAM" id="SSF54211">
    <property type="entry name" value="Ribosomal protein S5 domain 2-like"/>
    <property type="match status" value="1"/>
</dbReference>
<evidence type="ECO:0000256" key="4">
    <source>
        <dbReference type="SAM" id="MobiDB-lite"/>
    </source>
</evidence>
<evidence type="ECO:0000259" key="5">
    <source>
        <dbReference type="Pfam" id="PF00288"/>
    </source>
</evidence>
<dbReference type="GO" id="GO:0016301">
    <property type="term" value="F:kinase activity"/>
    <property type="evidence" value="ECO:0007669"/>
    <property type="project" value="UniProtKB-KW"/>
</dbReference>
<dbReference type="InterPro" id="IPR020568">
    <property type="entry name" value="Ribosomal_Su5_D2-typ_SF"/>
</dbReference>
<dbReference type="EMBL" id="RFFG01000219">
    <property type="protein sequence ID" value="RMI31095.1"/>
    <property type="molecule type" value="Genomic_DNA"/>
</dbReference>
<dbReference type="InterPro" id="IPR014721">
    <property type="entry name" value="Ribsml_uS5_D2-typ_fold_subgr"/>
</dbReference>
<accession>A0A3M2L5F3</accession>
<evidence type="ECO:0000256" key="3">
    <source>
        <dbReference type="ARBA" id="ARBA00022840"/>
    </source>
</evidence>
<protein>
    <recommendedName>
        <fullName evidence="5">GHMP kinase N-terminal domain-containing protein</fullName>
    </recommendedName>
</protein>
<dbReference type="Gene3D" id="3.30.230.10">
    <property type="match status" value="1"/>
</dbReference>
<keyword evidence="2" id="KW-0808">Transferase</keyword>
<feature type="region of interest" description="Disordered" evidence="4">
    <location>
        <begin position="45"/>
        <end position="79"/>
    </location>
</feature>
<keyword evidence="2" id="KW-0418">Kinase</keyword>
<gene>
    <name evidence="6" type="ORF">EBO15_42700</name>
</gene>
<dbReference type="Pfam" id="PF00288">
    <property type="entry name" value="GHMP_kinases_N"/>
    <property type="match status" value="1"/>
</dbReference>
<reference evidence="6 7" key="1">
    <citation type="submission" date="2018-10" db="EMBL/GenBank/DDBJ databases">
        <title>Isolation from soil.</title>
        <authorList>
            <person name="Hu J."/>
        </authorList>
    </citation>
    <scope>NUCLEOTIDE SEQUENCE [LARGE SCALE GENOMIC DNA]</scope>
    <source>
        <strain evidence="6 7">NEAU-Ht49</strain>
    </source>
</reference>
<comment type="caution">
    <text evidence="6">The sequence shown here is derived from an EMBL/GenBank/DDBJ whole genome shotgun (WGS) entry which is preliminary data.</text>
</comment>
<dbReference type="Gene3D" id="3.30.70.890">
    <property type="entry name" value="GHMP kinase, C-terminal domain"/>
    <property type="match status" value="1"/>
</dbReference>
<dbReference type="SUPFAM" id="SSF55060">
    <property type="entry name" value="GHMP Kinase, C-terminal domain"/>
    <property type="match status" value="1"/>
</dbReference>
<organism evidence="6 7">
    <name type="scientific">Actinomadura harenae</name>
    <dbReference type="NCBI Taxonomy" id="2483351"/>
    <lineage>
        <taxon>Bacteria</taxon>
        <taxon>Bacillati</taxon>
        <taxon>Actinomycetota</taxon>
        <taxon>Actinomycetes</taxon>
        <taxon>Streptosporangiales</taxon>
        <taxon>Thermomonosporaceae</taxon>
        <taxon>Actinomadura</taxon>
    </lineage>
</organism>
<keyword evidence="3" id="KW-0067">ATP-binding</keyword>
<evidence type="ECO:0000256" key="1">
    <source>
        <dbReference type="ARBA" id="ARBA00022741"/>
    </source>
</evidence>
<proteinExistence type="predicted"/>
<dbReference type="InterPro" id="IPR036554">
    <property type="entry name" value="GHMP_kinase_C_sf"/>
</dbReference>
<evidence type="ECO:0000313" key="7">
    <source>
        <dbReference type="Proteomes" id="UP000282674"/>
    </source>
</evidence>
<name>A0A3M2L5F3_9ACTN</name>
<feature type="domain" description="GHMP kinase N-terminal" evidence="5">
    <location>
        <begin position="159"/>
        <end position="239"/>
    </location>
</feature>